<reference evidence="1" key="1">
    <citation type="journal article" date="2014" name="Front. Microbiol.">
        <title>High frequency of phylogenetically diverse reductive dehalogenase-homologous genes in deep subseafloor sedimentary metagenomes.</title>
        <authorList>
            <person name="Kawai M."/>
            <person name="Futagami T."/>
            <person name="Toyoda A."/>
            <person name="Takaki Y."/>
            <person name="Nishi S."/>
            <person name="Hori S."/>
            <person name="Arai W."/>
            <person name="Tsubouchi T."/>
            <person name="Morono Y."/>
            <person name="Uchiyama I."/>
            <person name="Ito T."/>
            <person name="Fujiyama A."/>
            <person name="Inagaki F."/>
            <person name="Takami H."/>
        </authorList>
    </citation>
    <scope>NUCLEOTIDE SEQUENCE</scope>
    <source>
        <strain evidence="1">Expedition CK06-06</strain>
    </source>
</reference>
<organism evidence="1">
    <name type="scientific">marine sediment metagenome</name>
    <dbReference type="NCBI Taxonomy" id="412755"/>
    <lineage>
        <taxon>unclassified sequences</taxon>
        <taxon>metagenomes</taxon>
        <taxon>ecological metagenomes</taxon>
    </lineage>
</organism>
<sequence length="63" mass="7465">MIKIPIRFRDVEAKGKHYQKHRINHFPVDTLIKKGITTGRFKLKVDSSEEDKTLWGWLVLESE</sequence>
<evidence type="ECO:0000313" key="1">
    <source>
        <dbReference type="EMBL" id="GAH20796.1"/>
    </source>
</evidence>
<gene>
    <name evidence="1" type="ORF">S03H2_06955</name>
</gene>
<protein>
    <submittedName>
        <fullName evidence="1">Uncharacterized protein</fullName>
    </submittedName>
</protein>
<accession>X1DIT0</accession>
<comment type="caution">
    <text evidence="1">The sequence shown here is derived from an EMBL/GenBank/DDBJ whole genome shotgun (WGS) entry which is preliminary data.</text>
</comment>
<name>X1DIT0_9ZZZZ</name>
<dbReference type="AlphaFoldDB" id="X1DIT0"/>
<dbReference type="EMBL" id="BARU01003133">
    <property type="protein sequence ID" value="GAH20796.1"/>
    <property type="molecule type" value="Genomic_DNA"/>
</dbReference>
<proteinExistence type="predicted"/>